<keyword evidence="2" id="KW-1185">Reference proteome</keyword>
<dbReference type="PANTHER" id="PTHR42085:SF2">
    <property type="entry name" value="F-BOX DOMAIN-CONTAINING PROTEIN"/>
    <property type="match status" value="1"/>
</dbReference>
<dbReference type="Proteomes" id="UP000756132">
    <property type="component" value="Chromosome 4"/>
</dbReference>
<dbReference type="KEGG" id="ffu:CLAFUR5_04191"/>
<proteinExistence type="predicted"/>
<dbReference type="InterPro" id="IPR038883">
    <property type="entry name" value="AN11006-like"/>
</dbReference>
<dbReference type="AlphaFoldDB" id="A0A9Q8LFK4"/>
<protein>
    <submittedName>
        <fullName evidence="1">Uncharacterized protein</fullName>
    </submittedName>
</protein>
<dbReference type="EMBL" id="CP090166">
    <property type="protein sequence ID" value="UJO16489.1"/>
    <property type="molecule type" value="Genomic_DNA"/>
</dbReference>
<reference evidence="1" key="2">
    <citation type="journal article" date="2022" name="Microb. Genom.">
        <title>A chromosome-scale genome assembly of the tomato pathogen Cladosporium fulvum reveals a compartmentalized genome architecture and the presence of a dispensable chromosome.</title>
        <authorList>
            <person name="Zaccaron A.Z."/>
            <person name="Chen L.H."/>
            <person name="Samaras A."/>
            <person name="Stergiopoulos I."/>
        </authorList>
    </citation>
    <scope>NUCLEOTIDE SEQUENCE</scope>
    <source>
        <strain evidence="1">Race5_Kim</strain>
    </source>
</reference>
<organism evidence="1 2">
    <name type="scientific">Passalora fulva</name>
    <name type="common">Tomato leaf mold</name>
    <name type="synonym">Cladosporium fulvum</name>
    <dbReference type="NCBI Taxonomy" id="5499"/>
    <lineage>
        <taxon>Eukaryota</taxon>
        <taxon>Fungi</taxon>
        <taxon>Dikarya</taxon>
        <taxon>Ascomycota</taxon>
        <taxon>Pezizomycotina</taxon>
        <taxon>Dothideomycetes</taxon>
        <taxon>Dothideomycetidae</taxon>
        <taxon>Mycosphaerellales</taxon>
        <taxon>Mycosphaerellaceae</taxon>
        <taxon>Fulvia</taxon>
    </lineage>
</organism>
<accession>A0A9Q8LFK4</accession>
<dbReference type="RefSeq" id="XP_047760855.1">
    <property type="nucleotide sequence ID" value="XM_047903339.1"/>
</dbReference>
<dbReference type="PANTHER" id="PTHR42085">
    <property type="entry name" value="F-BOX DOMAIN-CONTAINING PROTEIN"/>
    <property type="match status" value="1"/>
</dbReference>
<dbReference type="OrthoDB" id="3853670at2759"/>
<gene>
    <name evidence="1" type="ORF">CLAFUR5_04191</name>
</gene>
<sequence>MPTTFFSLPAELRLDIYELAMDKGEDEAKYLGRIWGMPYRNVIPEGVPSLLQVNRQIRTETLPLYFKRYTFSVLLYRWPIRGIEAMEKRAAEEIVGIVASWLDDMGERGRKALRAVEMEFEQDGEANATMVKSMLEKEMENRGLEGVRAGCLKYLWHVYEQDDPIWGWSSLRWLET</sequence>
<name>A0A9Q8LFK4_PASFU</name>
<evidence type="ECO:0000313" key="2">
    <source>
        <dbReference type="Proteomes" id="UP000756132"/>
    </source>
</evidence>
<reference evidence="1" key="1">
    <citation type="submission" date="2021-12" db="EMBL/GenBank/DDBJ databases">
        <authorList>
            <person name="Zaccaron A."/>
            <person name="Stergiopoulos I."/>
        </authorList>
    </citation>
    <scope>NUCLEOTIDE SEQUENCE</scope>
    <source>
        <strain evidence="1">Race5_Kim</strain>
    </source>
</reference>
<evidence type="ECO:0000313" key="1">
    <source>
        <dbReference type="EMBL" id="UJO16489.1"/>
    </source>
</evidence>
<dbReference type="GeneID" id="71984069"/>